<dbReference type="EMBL" id="JBHLTF010000030">
    <property type="protein sequence ID" value="MFC0718021.1"/>
    <property type="molecule type" value="Genomic_DNA"/>
</dbReference>
<feature type="transmembrane region" description="Helical" evidence="1">
    <location>
        <begin position="12"/>
        <end position="32"/>
    </location>
</feature>
<feature type="transmembrane region" description="Helical" evidence="1">
    <location>
        <begin position="333"/>
        <end position="352"/>
    </location>
</feature>
<comment type="caution">
    <text evidence="2">The sequence shown here is derived from an EMBL/GenBank/DDBJ whole genome shotgun (WGS) entry which is preliminary data.</text>
</comment>
<reference evidence="2 3" key="1">
    <citation type="submission" date="2024-09" db="EMBL/GenBank/DDBJ databases">
        <authorList>
            <person name="Sun Q."/>
            <person name="Mori K."/>
        </authorList>
    </citation>
    <scope>NUCLEOTIDE SEQUENCE [LARGE SCALE GENOMIC DNA]</scope>
    <source>
        <strain evidence="2 3">KCTC 52403</strain>
    </source>
</reference>
<feature type="transmembrane region" description="Helical" evidence="1">
    <location>
        <begin position="104"/>
        <end position="121"/>
    </location>
</feature>
<evidence type="ECO:0000256" key="1">
    <source>
        <dbReference type="SAM" id="Phobius"/>
    </source>
</evidence>
<organism evidence="2 3">
    <name type="scientific">Luteimonas padinae</name>
    <dbReference type="NCBI Taxonomy" id="1714359"/>
    <lineage>
        <taxon>Bacteria</taxon>
        <taxon>Pseudomonadati</taxon>
        <taxon>Pseudomonadota</taxon>
        <taxon>Gammaproteobacteria</taxon>
        <taxon>Lysobacterales</taxon>
        <taxon>Lysobacteraceae</taxon>
        <taxon>Luteimonas</taxon>
    </lineage>
</organism>
<keyword evidence="1" id="KW-1133">Transmembrane helix</keyword>
<proteinExistence type="predicted"/>
<keyword evidence="3" id="KW-1185">Reference proteome</keyword>
<name>A0ABV6T0Q1_9GAMM</name>
<feature type="transmembrane region" description="Helical" evidence="1">
    <location>
        <begin position="228"/>
        <end position="249"/>
    </location>
</feature>
<feature type="transmembrane region" description="Helical" evidence="1">
    <location>
        <begin position="204"/>
        <end position="221"/>
    </location>
</feature>
<feature type="transmembrane region" description="Helical" evidence="1">
    <location>
        <begin position="305"/>
        <end position="326"/>
    </location>
</feature>
<sequence length="616" mass="64911">MDERGTGQWRRMGAPACWGLGLVLLLAVLAAYKLLPGQLPHAQAMIGDAAYAQCLHDTRAAGGEGCLGFGYPRGAPRPFGLPVNLLAASLFASDGVVSPGEVRTVYAGIVGLAFVLAALLFRRVSGSRVAGVLGAGLYLLAPALQQQSSFAALQLGLALIPGYLLLDVLLLDALRAGRRGRAAALAALVAGVRVFALFLDGYSFLFAAVLSTAYLGLAVLLPRGGSRLPAVLALVTHVACTGLAAWIYARYLPGGLAVMPVDFFRGAGVDVLTMLAPMQSQSLYGALGLGLDIQPENSWGGRASLLGMFVGYSAMVSAGLLAWAIATRRARRPGLLPCAILLTGLAATLLSLGPSLKFNDFRHDHTRVSALAFSAYLMPEAAATARLHSGWIYQAVPGIRNARVLGRWQVLARLALVTVTLLALVVLWRSGKRWPAVALAAFALFEAMPDPRLVGEESRAASDRADQVYRVHGGEFARLVQPGERVLLLQMHEGASGNEFAADTFCALARAHCYNTGGDKASDAIRAAWPDEIRAAIERREVSRNVREAFGKGLVDVVVVPHFDLRLVVYPWSDDVPDAAGIAEAVDAAFGGAGLDIRAASGFTVIRACTAPGCVQ</sequence>
<feature type="transmembrane region" description="Helical" evidence="1">
    <location>
        <begin position="182"/>
        <end position="198"/>
    </location>
</feature>
<evidence type="ECO:0000313" key="2">
    <source>
        <dbReference type="EMBL" id="MFC0718021.1"/>
    </source>
</evidence>
<feature type="transmembrane region" description="Helical" evidence="1">
    <location>
        <begin position="128"/>
        <end position="144"/>
    </location>
</feature>
<accession>A0ABV6T0Q1</accession>
<feature type="transmembrane region" description="Helical" evidence="1">
    <location>
        <begin position="410"/>
        <end position="428"/>
    </location>
</feature>
<evidence type="ECO:0000313" key="3">
    <source>
        <dbReference type="Proteomes" id="UP001589898"/>
    </source>
</evidence>
<dbReference type="Proteomes" id="UP001589898">
    <property type="component" value="Unassembled WGS sequence"/>
</dbReference>
<evidence type="ECO:0008006" key="4">
    <source>
        <dbReference type="Google" id="ProtNLM"/>
    </source>
</evidence>
<dbReference type="RefSeq" id="WP_386751736.1">
    <property type="nucleotide sequence ID" value="NZ_JBHRUO010000021.1"/>
</dbReference>
<feature type="transmembrane region" description="Helical" evidence="1">
    <location>
        <begin position="150"/>
        <end position="170"/>
    </location>
</feature>
<gene>
    <name evidence="2" type="ORF">ACFFFU_09710</name>
</gene>
<keyword evidence="1" id="KW-0812">Transmembrane</keyword>
<protein>
    <recommendedName>
        <fullName evidence="4">Glycosyltransferase RgtA/B/C/D-like domain-containing protein</fullName>
    </recommendedName>
</protein>
<keyword evidence="1" id="KW-0472">Membrane</keyword>